<evidence type="ECO:0000256" key="3">
    <source>
        <dbReference type="ARBA" id="ARBA00022490"/>
    </source>
</evidence>
<keyword evidence="3" id="KW-0963">Cytoplasm</keyword>
<dbReference type="EMBL" id="JAOPGA020001043">
    <property type="protein sequence ID" value="KAL0484457.1"/>
    <property type="molecule type" value="Genomic_DNA"/>
</dbReference>
<name>A0AAW2Z3S6_9EUKA</name>
<keyword evidence="4" id="KW-0677">Repeat</keyword>
<dbReference type="GO" id="GO:0005634">
    <property type="term" value="C:nucleus"/>
    <property type="evidence" value="ECO:0007669"/>
    <property type="project" value="UniProtKB-SubCell"/>
</dbReference>
<organism evidence="7 8">
    <name type="scientific">Acrasis kona</name>
    <dbReference type="NCBI Taxonomy" id="1008807"/>
    <lineage>
        <taxon>Eukaryota</taxon>
        <taxon>Discoba</taxon>
        <taxon>Heterolobosea</taxon>
        <taxon>Tetramitia</taxon>
        <taxon>Eutetramitia</taxon>
        <taxon>Acrasidae</taxon>
        <taxon>Acrasis</taxon>
    </lineage>
</organism>
<evidence type="ECO:0000313" key="8">
    <source>
        <dbReference type="Proteomes" id="UP001431209"/>
    </source>
</evidence>
<evidence type="ECO:0000313" key="7">
    <source>
        <dbReference type="EMBL" id="KAL0484457.1"/>
    </source>
</evidence>
<dbReference type="GO" id="GO:0043161">
    <property type="term" value="P:proteasome-mediated ubiquitin-dependent protein catabolic process"/>
    <property type="evidence" value="ECO:0007669"/>
    <property type="project" value="TreeGrafter"/>
</dbReference>
<protein>
    <submittedName>
        <fullName evidence="7">Armc8</fullName>
    </submittedName>
</protein>
<feature type="repeat" description="ARM" evidence="6">
    <location>
        <begin position="31"/>
        <end position="60"/>
    </location>
</feature>
<dbReference type="GO" id="GO:0005737">
    <property type="term" value="C:cytoplasm"/>
    <property type="evidence" value="ECO:0007669"/>
    <property type="project" value="UniProtKB-SubCell"/>
</dbReference>
<dbReference type="PANTHER" id="PTHR15651">
    <property type="entry name" value="ARMADILLO REPEAT-CONTAINING PROTEIN 8"/>
    <property type="match status" value="1"/>
</dbReference>
<evidence type="ECO:0000256" key="4">
    <source>
        <dbReference type="ARBA" id="ARBA00022737"/>
    </source>
</evidence>
<dbReference type="PANTHER" id="PTHR15651:SF7">
    <property type="entry name" value="ARMADILLO REPEAT-CONTAINING PROTEIN 8"/>
    <property type="match status" value="1"/>
</dbReference>
<keyword evidence="5" id="KW-0539">Nucleus</keyword>
<dbReference type="AlphaFoldDB" id="A0AAW2Z3S6"/>
<dbReference type="InterPro" id="IPR000225">
    <property type="entry name" value="Armadillo"/>
</dbReference>
<dbReference type="SUPFAM" id="SSF48371">
    <property type="entry name" value="ARM repeat"/>
    <property type="match status" value="1"/>
</dbReference>
<evidence type="ECO:0000256" key="6">
    <source>
        <dbReference type="PROSITE-ProRule" id="PRU00259"/>
    </source>
</evidence>
<dbReference type="SMART" id="SM00185">
    <property type="entry name" value="ARM"/>
    <property type="match status" value="7"/>
</dbReference>
<evidence type="ECO:0000256" key="5">
    <source>
        <dbReference type="ARBA" id="ARBA00023242"/>
    </source>
</evidence>
<sequence length="622" mass="68691">MVGDVKLKAVRSVKNSIIGNRVKKCLYVELGVVPLLISILNSESDSALIINAAATLGSLSKMFPEESTQHGVTEALSKHISSNDKKVIESCCRSLRIIFVSNNKQDVKDPFKTESISALIRLLSSEPQLAELAASLLSVQPTIEAIGPLTHLLSSSHAKCQEAACSALASTFSKHQPKEFIDDNLSTLLLNILKTCKNNRMRLVAIKCLAHVNRIKPLATNDIIVTVLPIMIKLLSEVDDNCYQEAPSVLSDLIRNNPQLQKAACDANAIPKLVQYLSAEPTVDDNIKENVLMSLAEICSLRDEGRKLVFDSKPPILSTIVNLLDSPNSRVRHAACTCAHSLSRSVKNLRTSLVDAGIANYLLKLLDDHIQIQTSAAATLCNLIMNFHPMKQYVLEKNCVKKLVEFCVNGMNDVLRLNSITAIKNLSFRCGVGVKSAIMSELGRDQLFKLLQDHDHEIQRHTMNLIRNLLLGDMPERFLENLLSDNTLLDIVTNKMCASPDHVSPGMLVQCAFVLSNIAAVGTEQDRKKVLAQSVLSPVLSAMTHQDKDVRIAILWLIINLAWDVEEEEGGRESWEARVKILKDNGCRDKLTHLVNNDADMDVRERAKQALEHLDNGASHPL</sequence>
<dbReference type="Gene3D" id="1.25.10.10">
    <property type="entry name" value="Leucine-rich Repeat Variant"/>
    <property type="match status" value="3"/>
</dbReference>
<dbReference type="InterPro" id="IPR038739">
    <property type="entry name" value="ARMC8/Vid28"/>
</dbReference>
<keyword evidence="8" id="KW-1185">Reference proteome</keyword>
<comment type="subcellular location">
    <subcellularLocation>
        <location evidence="2">Cytoplasm</location>
    </subcellularLocation>
    <subcellularLocation>
        <location evidence="1">Nucleus</location>
    </subcellularLocation>
</comment>
<evidence type="ECO:0000256" key="2">
    <source>
        <dbReference type="ARBA" id="ARBA00004496"/>
    </source>
</evidence>
<comment type="caution">
    <text evidence="7">The sequence shown here is derived from an EMBL/GenBank/DDBJ whole genome shotgun (WGS) entry which is preliminary data.</text>
</comment>
<dbReference type="GO" id="GO:0034657">
    <property type="term" value="C:GID complex"/>
    <property type="evidence" value="ECO:0007669"/>
    <property type="project" value="TreeGrafter"/>
</dbReference>
<reference evidence="7 8" key="1">
    <citation type="submission" date="2024-03" db="EMBL/GenBank/DDBJ databases">
        <title>The Acrasis kona genome and developmental transcriptomes reveal deep origins of eukaryotic multicellular pathways.</title>
        <authorList>
            <person name="Sheikh S."/>
            <person name="Fu C.-J."/>
            <person name="Brown M.W."/>
            <person name="Baldauf S.L."/>
        </authorList>
    </citation>
    <scope>NUCLEOTIDE SEQUENCE [LARGE SCALE GENOMIC DNA]</scope>
    <source>
        <strain evidence="7 8">ATCC MYA-3509</strain>
    </source>
</reference>
<dbReference type="PROSITE" id="PS50176">
    <property type="entry name" value="ARM_REPEAT"/>
    <property type="match status" value="1"/>
</dbReference>
<accession>A0AAW2Z3S6</accession>
<dbReference type="InterPro" id="IPR011989">
    <property type="entry name" value="ARM-like"/>
</dbReference>
<evidence type="ECO:0000256" key="1">
    <source>
        <dbReference type="ARBA" id="ARBA00004123"/>
    </source>
</evidence>
<proteinExistence type="predicted"/>
<dbReference type="Proteomes" id="UP001431209">
    <property type="component" value="Unassembled WGS sequence"/>
</dbReference>
<dbReference type="InterPro" id="IPR016024">
    <property type="entry name" value="ARM-type_fold"/>
</dbReference>
<gene>
    <name evidence="7" type="ORF">AKO1_005166</name>
</gene>